<comment type="subcellular location">
    <subcellularLocation>
        <location evidence="2">Cell membrane</location>
        <topology evidence="2">Peripheral membrane protein</topology>
        <orientation evidence="2">Cytoplasmic side</orientation>
    </subcellularLocation>
    <subcellularLocation>
        <location evidence="3">Cytoplasmic granule</location>
    </subcellularLocation>
</comment>
<dbReference type="Gene3D" id="1.25.40.10">
    <property type="entry name" value="Tetratricopeptide repeat domain"/>
    <property type="match status" value="2"/>
</dbReference>
<evidence type="ECO:0000256" key="6">
    <source>
        <dbReference type="ARBA" id="ARBA00039231"/>
    </source>
</evidence>
<dbReference type="SUPFAM" id="SSF48452">
    <property type="entry name" value="TPR-like"/>
    <property type="match status" value="2"/>
</dbReference>
<reference evidence="8" key="1">
    <citation type="submission" date="2014-02" db="EMBL/GenBank/DDBJ databases">
        <authorList>
            <person name="Genoscope - CEA"/>
        </authorList>
    </citation>
    <scope>NUCLEOTIDE SEQUENCE</scope>
    <source>
        <strain evidence="8">LS3</strain>
    </source>
</reference>
<evidence type="ECO:0000313" key="8">
    <source>
        <dbReference type="EMBL" id="CDP35452.1"/>
    </source>
</evidence>
<dbReference type="PANTHER" id="PTHR23083:SF464">
    <property type="entry name" value="TETRATRICOPEPTIDE REPEAT DOMAIN 7, ISOFORM A"/>
    <property type="match status" value="1"/>
</dbReference>
<organism evidence="8">
    <name type="scientific">Blastobotrys adeninivorans</name>
    <name type="common">Yeast</name>
    <name type="synonym">Arxula adeninivorans</name>
    <dbReference type="NCBI Taxonomy" id="409370"/>
    <lineage>
        <taxon>Eukaryota</taxon>
        <taxon>Fungi</taxon>
        <taxon>Dikarya</taxon>
        <taxon>Ascomycota</taxon>
        <taxon>Saccharomycotina</taxon>
        <taxon>Dipodascomycetes</taxon>
        <taxon>Dipodascales</taxon>
        <taxon>Trichomonascaceae</taxon>
        <taxon>Blastobotrys</taxon>
    </lineage>
</organism>
<protein>
    <recommendedName>
        <fullName evidence="6">Cargo-transport protein YPP1</fullName>
    </recommendedName>
</protein>
<dbReference type="AlphaFoldDB" id="A0A060T976"/>
<dbReference type="PhylomeDB" id="A0A060T976"/>
<proteinExistence type="inferred from homology"/>
<evidence type="ECO:0000256" key="1">
    <source>
        <dbReference type="ARBA" id="ARBA00002550"/>
    </source>
</evidence>
<dbReference type="EMBL" id="HG937693">
    <property type="protein sequence ID" value="CDP35452.1"/>
    <property type="molecule type" value="Genomic_DNA"/>
</dbReference>
<dbReference type="GO" id="GO:0005886">
    <property type="term" value="C:plasma membrane"/>
    <property type="evidence" value="ECO:0007669"/>
    <property type="project" value="UniProtKB-SubCell"/>
</dbReference>
<dbReference type="PANTHER" id="PTHR23083">
    <property type="entry name" value="TETRATRICOPEPTIDE REPEAT PROTEIN, TPR"/>
    <property type="match status" value="1"/>
</dbReference>
<evidence type="ECO:0000256" key="2">
    <source>
        <dbReference type="ARBA" id="ARBA00004413"/>
    </source>
</evidence>
<dbReference type="Pfam" id="PF13181">
    <property type="entry name" value="TPR_8"/>
    <property type="match status" value="1"/>
</dbReference>
<reference evidence="8" key="2">
    <citation type="submission" date="2014-06" db="EMBL/GenBank/DDBJ databases">
        <title>The complete genome of Blastobotrys (Arxula) adeninivorans LS3 - a yeast of biotechnological interest.</title>
        <authorList>
            <person name="Kunze G."/>
            <person name="Gaillardin C."/>
            <person name="Czernicka M."/>
            <person name="Durrens P."/>
            <person name="Martin T."/>
            <person name="Boer E."/>
            <person name="Gabaldon T."/>
            <person name="Cruz J."/>
            <person name="Talla E."/>
            <person name="Marck C."/>
            <person name="Goffeau A."/>
            <person name="Barbe V."/>
            <person name="Baret P."/>
            <person name="Baronian K."/>
            <person name="Beier S."/>
            <person name="Bleykasten C."/>
            <person name="Bode R."/>
            <person name="Casaregola S."/>
            <person name="Despons L."/>
            <person name="Fairhead C."/>
            <person name="Giersberg M."/>
            <person name="Gierski P."/>
            <person name="Hahnel U."/>
            <person name="Hartmann A."/>
            <person name="Jankowska D."/>
            <person name="Jubin C."/>
            <person name="Jung P."/>
            <person name="Lafontaine I."/>
            <person name="Leh-Louis V."/>
            <person name="Lemaire M."/>
            <person name="Marcet-Houben M."/>
            <person name="Mascher M."/>
            <person name="Morel G."/>
            <person name="Richard G.-F."/>
            <person name="Riechen J."/>
            <person name="Sacerdot C."/>
            <person name="Sarkar A."/>
            <person name="Savel G."/>
            <person name="Schacherer J."/>
            <person name="Sherman D."/>
            <person name="Straub M.-L."/>
            <person name="Stein N."/>
            <person name="Thierry A."/>
            <person name="Trautwein-Schult A."/>
            <person name="Westhof E."/>
            <person name="Worch S."/>
            <person name="Dujon B."/>
            <person name="Souciet J.-L."/>
            <person name="Wincker P."/>
            <person name="Scholz U."/>
            <person name="Neuveglise N."/>
        </authorList>
    </citation>
    <scope>NUCLEOTIDE SEQUENCE</scope>
    <source>
        <strain evidence="8">LS3</strain>
    </source>
</reference>
<gene>
    <name evidence="8" type="ORF">GNLVRS02_ARAD1C35838g</name>
</gene>
<evidence type="ECO:0000256" key="7">
    <source>
        <dbReference type="SAM" id="MobiDB-lite"/>
    </source>
</evidence>
<keyword evidence="4" id="KW-0254">Endocytosis</keyword>
<sequence length="871" mass="97206">MSTTITTAVHGSSDMTGPKGNVYLSQLDDARSNRQWSRVPELIRKLVKTNPSLAQYTEVAKIEASFNSHLDSIGSDGLSLGRSDADETLAKSIHDLEYMPRQSFDPSTKLIHSVVLGQAYLLKGDFPAVLKELSKLEWNESSGSGVSTKYTKIALIKRHAILGVAHECLGDIDEAIANYSRVPIHNLSELNASEAYIWAERTYYRFGLLATSSPKENKDSTLKALRGYHDISRAMLSHEGSIPGMHVSRSRRVHMLSAYLSYLSAVFRQNPKNSQIGNETHNVSVLYEKFLYDMTNFPTASESNEKIEQYTEVLMTNWNAAVPRDTWDWALIGDDYKRYTNAVLSSVRRALAVTFQSCSIMRQSVVLLLALREYDEAFAAFDTYLAYQDQFRIHQQSGGEHATGDTTLSLAGVSTQVINVCTRVKKHGDKAKAYAEKLLTWLPSDKDTANNTVNGSTSSESPVHSLIMAQAYGAIGSAFFLHANQSTDEKVYKESAETAAKYYQLSTDLGVKDQEVRLEHAIFLARSDKISEAVELVKKILLDNESHIQSWHLLALLLTTREEYDKAMKVVETTLHRYSVDQLRVDRDKHALVQVKLTHIALIEAVHGSESAIGELANALGLVRGIYPDENQDEKPHTEKRKSHHRKSLLGSVHRHGNGHSRSKSEIDPTRLAEDFSKTGIQERLPKRPISTVAQRKPVSDKEIETLRYIWLVIAGVYRRAGLVQEADQAIVEAESIAGPCADTHAETGLLVIDDTPSRALDEFEAALDDDKYNLKAILGLSQLILKYSNDCEPSTATLFQSDKDASAAQARARLMLSMAVKSAPGRYTAEAWWLLSQIYELGGRFEEARNSLWQCVGLSERSALRDYWVV</sequence>
<name>A0A060T976_BLAAD</name>
<feature type="region of interest" description="Disordered" evidence="7">
    <location>
        <begin position="628"/>
        <end position="671"/>
    </location>
</feature>
<dbReference type="InterPro" id="IPR011990">
    <property type="entry name" value="TPR-like_helical_dom_sf"/>
</dbReference>
<evidence type="ECO:0000256" key="3">
    <source>
        <dbReference type="ARBA" id="ARBA00004463"/>
    </source>
</evidence>
<dbReference type="GO" id="GO:0006897">
    <property type="term" value="P:endocytosis"/>
    <property type="evidence" value="ECO:0007669"/>
    <property type="project" value="UniProtKB-KW"/>
</dbReference>
<comment type="similarity">
    <text evidence="5">Belongs to the YPP1 family.</text>
</comment>
<accession>A0A060T976</accession>
<feature type="compositionally biased region" description="Basic residues" evidence="7">
    <location>
        <begin position="638"/>
        <end position="662"/>
    </location>
</feature>
<comment type="function">
    <text evidence="1">Involved in endocytosis.</text>
</comment>
<dbReference type="InterPro" id="IPR051722">
    <property type="entry name" value="Endocytosis_PI4K-reg_protein"/>
</dbReference>
<dbReference type="InterPro" id="IPR019734">
    <property type="entry name" value="TPR_rpt"/>
</dbReference>
<evidence type="ECO:0000256" key="4">
    <source>
        <dbReference type="ARBA" id="ARBA00022583"/>
    </source>
</evidence>
<evidence type="ECO:0000256" key="5">
    <source>
        <dbReference type="ARBA" id="ARBA00038251"/>
    </source>
</evidence>